<dbReference type="GO" id="GO:0006952">
    <property type="term" value="P:defense response"/>
    <property type="evidence" value="ECO:0000318"/>
    <property type="project" value="GO_Central"/>
</dbReference>
<feature type="region of interest" description="Disordered" evidence="1">
    <location>
        <begin position="331"/>
        <end position="427"/>
    </location>
</feature>
<feature type="chain" id="PRO_5013276740" evidence="2">
    <location>
        <begin position="45"/>
        <end position="660"/>
    </location>
</feature>
<feature type="compositionally biased region" description="Polar residues" evidence="1">
    <location>
        <begin position="252"/>
        <end position="270"/>
    </location>
</feature>
<accession>A0A1Y1ICU8</accession>
<evidence type="ECO:0000256" key="1">
    <source>
        <dbReference type="SAM" id="MobiDB-lite"/>
    </source>
</evidence>
<dbReference type="AlphaFoldDB" id="A0A1Y1ICU8"/>
<feature type="compositionally biased region" description="Pro residues" evidence="1">
    <location>
        <begin position="394"/>
        <end position="425"/>
    </location>
</feature>
<feature type="compositionally biased region" description="Low complexity" evidence="1">
    <location>
        <begin position="241"/>
        <end position="251"/>
    </location>
</feature>
<dbReference type="InterPro" id="IPR037176">
    <property type="entry name" value="Osmotin/thaumatin-like_sf"/>
</dbReference>
<keyword evidence="4" id="KW-1185">Reference proteome</keyword>
<reference evidence="3 4" key="1">
    <citation type="journal article" date="2014" name="Nat. Commun.">
        <title>Klebsormidium flaccidum genome reveals primary factors for plant terrestrial adaptation.</title>
        <authorList>
            <person name="Hori K."/>
            <person name="Maruyama F."/>
            <person name="Fujisawa T."/>
            <person name="Togashi T."/>
            <person name="Yamamoto N."/>
            <person name="Seo M."/>
            <person name="Sato S."/>
            <person name="Yamada T."/>
            <person name="Mori H."/>
            <person name="Tajima N."/>
            <person name="Moriyama T."/>
            <person name="Ikeuchi M."/>
            <person name="Watanabe M."/>
            <person name="Wada H."/>
            <person name="Kobayashi K."/>
            <person name="Saito M."/>
            <person name="Masuda T."/>
            <person name="Sasaki-Sekimoto Y."/>
            <person name="Mashiguchi K."/>
            <person name="Awai K."/>
            <person name="Shimojima M."/>
            <person name="Masuda S."/>
            <person name="Iwai M."/>
            <person name="Nobusawa T."/>
            <person name="Narise T."/>
            <person name="Kondo S."/>
            <person name="Saito H."/>
            <person name="Sato R."/>
            <person name="Murakawa M."/>
            <person name="Ihara Y."/>
            <person name="Oshima-Yamada Y."/>
            <person name="Ohtaka K."/>
            <person name="Satoh M."/>
            <person name="Sonobe K."/>
            <person name="Ishii M."/>
            <person name="Ohtani R."/>
            <person name="Kanamori-Sato M."/>
            <person name="Honoki R."/>
            <person name="Miyazaki D."/>
            <person name="Mochizuki H."/>
            <person name="Umetsu J."/>
            <person name="Higashi K."/>
            <person name="Shibata D."/>
            <person name="Kamiya Y."/>
            <person name="Sato N."/>
            <person name="Nakamura Y."/>
            <person name="Tabata S."/>
            <person name="Ida S."/>
            <person name="Kurokawa K."/>
            <person name="Ohta H."/>
        </authorList>
    </citation>
    <scope>NUCLEOTIDE SEQUENCE [LARGE SCALE GENOMIC DNA]</scope>
    <source>
        <strain evidence="3 4">NIES-2285</strain>
    </source>
</reference>
<dbReference type="InterPro" id="IPR001938">
    <property type="entry name" value="Thaumatin"/>
</dbReference>
<dbReference type="Gene3D" id="2.60.110.10">
    <property type="entry name" value="Thaumatin"/>
    <property type="match status" value="1"/>
</dbReference>
<feature type="compositionally biased region" description="Basic residues" evidence="1">
    <location>
        <begin position="333"/>
        <end position="348"/>
    </location>
</feature>
<evidence type="ECO:0000256" key="2">
    <source>
        <dbReference type="SAM" id="SignalP"/>
    </source>
</evidence>
<feature type="signal peptide" evidence="2">
    <location>
        <begin position="1"/>
        <end position="44"/>
    </location>
</feature>
<dbReference type="Pfam" id="PF00314">
    <property type="entry name" value="Thaumatin"/>
    <property type="match status" value="1"/>
</dbReference>
<gene>
    <name evidence="3" type="ORF">KFL_003760050</name>
</gene>
<sequence length="660" mass="68397">MKEDSEHLCCGRIAGINMTYLWKARSTGLLVALALLALPKQCRSASTLVPPPAICPDSGFPNQASLITSSLIADYMSPLVCFTADRSDFVCCTAECGPVTDNQATCLDEQTGATATSTSNPPPPPPNLPANPPPIPTPTPSLTTTPTPTPTPTATSTPTPNPIASVPNGELVPSLGTPAPATISSAPEGSPDALAPTSPPAQALAPTAQLVTATAPSPSSSTSTASSPSPASGPGNPPPNQSANPPASVNPGPSTTRLLDMFQNPSDTFRNLQPRVHSSCVGFLGNCSSLSLAPIGGTHRVRFTFPNFAAPLISAHIAAFAVSPLLISPAKRTPPRRSIFKPSRHRHPPTTLPGIHPPAWKPHCVAPPRYDSEGLHDGYLGNPPTASLTTSPPNSHPPPQGVAPPPPKVSAPPPPVVKAPPPPRVPTNRTFTVRNNCAQTVWVAQFSVPGYTPLTTTSNLTLTTGQTAVFTTDNTWIGRIWGRTRCGGSPFRCATGDCNGATCAKGVTGQPPATLAEFTLAQPRGLDFYDVSVVDGFNLQIQIKPSKSSCPTIGCVADLVNNGACPAVLQKKDASGKVVGCYSACSAPAMTTSPDRPKYCCTGNYSLPGPCQAVHPDQFSSVLKTACPTAYSYAYDENNNSLSQCPGGSGDYDIFMCWGA</sequence>
<feature type="compositionally biased region" description="Low complexity" evidence="1">
    <location>
        <begin position="140"/>
        <end position="165"/>
    </location>
</feature>
<dbReference type="OMA" id="FISNWAN"/>
<dbReference type="PRINTS" id="PR00347">
    <property type="entry name" value="THAUMATIN"/>
</dbReference>
<name>A0A1Y1ICU8_KLENI</name>
<proteinExistence type="predicted"/>
<feature type="region of interest" description="Disordered" evidence="1">
    <location>
        <begin position="111"/>
        <end position="270"/>
    </location>
</feature>
<dbReference type="SUPFAM" id="SSF49870">
    <property type="entry name" value="Osmotin, thaumatin-like protein"/>
    <property type="match status" value="1"/>
</dbReference>
<dbReference type="STRING" id="105231.A0A1Y1ICU8"/>
<feature type="compositionally biased region" description="Polar residues" evidence="1">
    <location>
        <begin position="384"/>
        <end position="393"/>
    </location>
</feature>
<dbReference type="PROSITE" id="PS51367">
    <property type="entry name" value="THAUMATIN_2"/>
    <property type="match status" value="1"/>
</dbReference>
<evidence type="ECO:0000313" key="4">
    <source>
        <dbReference type="Proteomes" id="UP000054558"/>
    </source>
</evidence>
<feature type="compositionally biased region" description="Low complexity" evidence="1">
    <location>
        <begin position="193"/>
        <end position="234"/>
    </location>
</feature>
<protein>
    <submittedName>
        <fullName evidence="3">Pathogenesis-related thaumatin superfamily protein</fullName>
    </submittedName>
</protein>
<dbReference type="Proteomes" id="UP000054558">
    <property type="component" value="Unassembled WGS sequence"/>
</dbReference>
<keyword evidence="2" id="KW-0732">Signal</keyword>
<dbReference type="SMART" id="SM00205">
    <property type="entry name" value="THN"/>
    <property type="match status" value="1"/>
</dbReference>
<feature type="compositionally biased region" description="Pro residues" evidence="1">
    <location>
        <begin position="120"/>
        <end position="139"/>
    </location>
</feature>
<dbReference type="OrthoDB" id="2020591at2759"/>
<evidence type="ECO:0000313" key="3">
    <source>
        <dbReference type="EMBL" id="GAQ87772.1"/>
    </source>
</evidence>
<dbReference type="PANTHER" id="PTHR31048">
    <property type="entry name" value="OS03G0233200 PROTEIN"/>
    <property type="match status" value="1"/>
</dbReference>
<organism evidence="3 4">
    <name type="scientific">Klebsormidium nitens</name>
    <name type="common">Green alga</name>
    <name type="synonym">Ulothrix nitens</name>
    <dbReference type="NCBI Taxonomy" id="105231"/>
    <lineage>
        <taxon>Eukaryota</taxon>
        <taxon>Viridiplantae</taxon>
        <taxon>Streptophyta</taxon>
        <taxon>Klebsormidiophyceae</taxon>
        <taxon>Klebsormidiales</taxon>
        <taxon>Klebsormidiaceae</taxon>
        <taxon>Klebsormidium</taxon>
    </lineage>
</organism>
<dbReference type="EMBL" id="DF237325">
    <property type="protein sequence ID" value="GAQ87772.1"/>
    <property type="molecule type" value="Genomic_DNA"/>
</dbReference>